<dbReference type="RefSeq" id="XP_025469501.1">
    <property type="nucleotide sequence ID" value="XM_025616820.1"/>
</dbReference>
<dbReference type="OrthoDB" id="18170at2759"/>
<dbReference type="EMBL" id="MSFK01000008">
    <property type="protein sequence ID" value="PWY91773.1"/>
    <property type="molecule type" value="Genomic_DNA"/>
</dbReference>
<evidence type="ECO:0000313" key="2">
    <source>
        <dbReference type="EMBL" id="PWY91773.1"/>
    </source>
</evidence>
<keyword evidence="1" id="KW-1133">Transmembrane helix</keyword>
<proteinExistence type="predicted"/>
<dbReference type="STRING" id="1450535.A0A317WZK4"/>
<protein>
    <submittedName>
        <fullName evidence="2">Uncharacterized protein</fullName>
    </submittedName>
</protein>
<gene>
    <name evidence="2" type="ORF">BO94DRAFT_617134</name>
</gene>
<keyword evidence="1" id="KW-0812">Transmembrane</keyword>
<dbReference type="Proteomes" id="UP000246702">
    <property type="component" value="Unassembled WGS sequence"/>
</dbReference>
<name>A0A317WZK4_9EURO</name>
<reference evidence="2 3" key="1">
    <citation type="submission" date="2016-12" db="EMBL/GenBank/DDBJ databases">
        <title>The genomes of Aspergillus section Nigri reveals drivers in fungal speciation.</title>
        <authorList>
            <consortium name="DOE Joint Genome Institute"/>
            <person name="Vesth T.C."/>
            <person name="Nybo J."/>
            <person name="Theobald S."/>
            <person name="Brandl J."/>
            <person name="Frisvad J.C."/>
            <person name="Nielsen K.F."/>
            <person name="Lyhne E.K."/>
            <person name="Kogle M.E."/>
            <person name="Kuo A."/>
            <person name="Riley R."/>
            <person name="Clum A."/>
            <person name="Nolan M."/>
            <person name="Lipzen A."/>
            <person name="Salamov A."/>
            <person name="Henrissat B."/>
            <person name="Wiebenga A."/>
            <person name="De Vries R.P."/>
            <person name="Grigoriev I.V."/>
            <person name="Mortensen U.H."/>
            <person name="Andersen M.R."/>
            <person name="Baker S.E."/>
        </authorList>
    </citation>
    <scope>NUCLEOTIDE SEQUENCE [LARGE SCALE GENOMIC DNA]</scope>
    <source>
        <strain evidence="2 3">CBS 115572</strain>
    </source>
</reference>
<accession>A0A317WZK4</accession>
<evidence type="ECO:0000256" key="1">
    <source>
        <dbReference type="SAM" id="Phobius"/>
    </source>
</evidence>
<dbReference type="GeneID" id="37118963"/>
<feature type="transmembrane region" description="Helical" evidence="1">
    <location>
        <begin position="78"/>
        <end position="99"/>
    </location>
</feature>
<keyword evidence="1" id="KW-0472">Membrane</keyword>
<keyword evidence="3" id="KW-1185">Reference proteome</keyword>
<sequence>MTLILPAVAMGVDPFSTPAACLFLVEFTWTIMYETIYAYQDVQHDMTSRLKSSPWLCGTDLPLRPLPRCWACLWSGSWSPWGCWLTCLGFTTLWVVVGLRFRWW</sequence>
<organism evidence="2 3">
    <name type="scientific">Aspergillus sclerotioniger CBS 115572</name>
    <dbReference type="NCBI Taxonomy" id="1450535"/>
    <lineage>
        <taxon>Eukaryota</taxon>
        <taxon>Fungi</taxon>
        <taxon>Dikarya</taxon>
        <taxon>Ascomycota</taxon>
        <taxon>Pezizomycotina</taxon>
        <taxon>Eurotiomycetes</taxon>
        <taxon>Eurotiomycetidae</taxon>
        <taxon>Eurotiales</taxon>
        <taxon>Aspergillaceae</taxon>
        <taxon>Aspergillus</taxon>
        <taxon>Aspergillus subgen. Circumdati</taxon>
    </lineage>
</organism>
<dbReference type="AlphaFoldDB" id="A0A317WZK4"/>
<evidence type="ECO:0000313" key="3">
    <source>
        <dbReference type="Proteomes" id="UP000246702"/>
    </source>
</evidence>
<dbReference type="Gene3D" id="1.20.120.1780">
    <property type="entry name" value="UbiA prenyltransferase"/>
    <property type="match status" value="1"/>
</dbReference>
<comment type="caution">
    <text evidence="2">The sequence shown here is derived from an EMBL/GenBank/DDBJ whole genome shotgun (WGS) entry which is preliminary data.</text>
</comment>